<dbReference type="EMBL" id="JBEOZM010000005">
    <property type="protein sequence ID" value="MER6268340.1"/>
    <property type="molecule type" value="Genomic_DNA"/>
</dbReference>
<organism evidence="2 3">
    <name type="scientific">Streptomyces sp. 900105755</name>
    <dbReference type="NCBI Taxonomy" id="3154389"/>
    <lineage>
        <taxon>Bacteria</taxon>
        <taxon>Bacillati</taxon>
        <taxon>Actinomycetota</taxon>
        <taxon>Actinomycetes</taxon>
        <taxon>Kitasatosporales</taxon>
        <taxon>Streptomycetaceae</taxon>
        <taxon>Streptomyces</taxon>
    </lineage>
</organism>
<dbReference type="InterPro" id="IPR007278">
    <property type="entry name" value="DUF397"/>
</dbReference>
<evidence type="ECO:0000313" key="2">
    <source>
        <dbReference type="EMBL" id="MER6268340.1"/>
    </source>
</evidence>
<gene>
    <name evidence="2" type="ORF">ABT211_13705</name>
</gene>
<feature type="domain" description="DUF397" evidence="1">
    <location>
        <begin position="13"/>
        <end position="33"/>
    </location>
</feature>
<feature type="domain" description="DUF397" evidence="1">
    <location>
        <begin position="35"/>
        <end position="90"/>
    </location>
</feature>
<comment type="caution">
    <text evidence="2">The sequence shown here is derived from an EMBL/GenBank/DDBJ whole genome shotgun (WGS) entry which is preliminary data.</text>
</comment>
<evidence type="ECO:0000313" key="3">
    <source>
        <dbReference type="Proteomes" id="UP001490365"/>
    </source>
</evidence>
<name>A0ABV1TEL2_9ACTN</name>
<evidence type="ECO:0000259" key="1">
    <source>
        <dbReference type="Pfam" id="PF04149"/>
    </source>
</evidence>
<dbReference type="Proteomes" id="UP001490365">
    <property type="component" value="Unassembled WGS sequence"/>
</dbReference>
<dbReference type="Pfam" id="PF04149">
    <property type="entry name" value="DUF397"/>
    <property type="match status" value="2"/>
</dbReference>
<protein>
    <submittedName>
        <fullName evidence="2">DUF397 domain-containing protein</fullName>
    </submittedName>
</protein>
<dbReference type="RefSeq" id="WP_351956964.1">
    <property type="nucleotide sequence ID" value="NZ_JBEOZM010000005.1"/>
</dbReference>
<sequence length="96" mass="10154">MIRKASVGSPSELAWFKSSYSSGPDGDSCVEVALSWFKSSYSDGPDGDSCLEIAPTPTTIHIRDSKYTHTPATPGGPQLSLAPSAWSAFLPYASAR</sequence>
<accession>A0ABV1TEL2</accession>
<reference evidence="2 3" key="1">
    <citation type="submission" date="2024-06" db="EMBL/GenBank/DDBJ databases">
        <title>The Natural Products Discovery Center: Release of the First 8490 Sequenced Strains for Exploring Actinobacteria Biosynthetic Diversity.</title>
        <authorList>
            <person name="Kalkreuter E."/>
            <person name="Kautsar S.A."/>
            <person name="Yang D."/>
            <person name="Bader C.D."/>
            <person name="Teijaro C.N."/>
            <person name="Fluegel L."/>
            <person name="Davis C.M."/>
            <person name="Simpson J.R."/>
            <person name="Lauterbach L."/>
            <person name="Steele A.D."/>
            <person name="Gui C."/>
            <person name="Meng S."/>
            <person name="Li G."/>
            <person name="Viehrig K."/>
            <person name="Ye F."/>
            <person name="Su P."/>
            <person name="Kiefer A.F."/>
            <person name="Nichols A."/>
            <person name="Cepeda A.J."/>
            <person name="Yan W."/>
            <person name="Fan B."/>
            <person name="Jiang Y."/>
            <person name="Adhikari A."/>
            <person name="Zheng C.-J."/>
            <person name="Schuster L."/>
            <person name="Cowan T.M."/>
            <person name="Smanski M.J."/>
            <person name="Chevrette M.G."/>
            <person name="De Carvalho L.P.S."/>
            <person name="Shen B."/>
        </authorList>
    </citation>
    <scope>NUCLEOTIDE SEQUENCE [LARGE SCALE GENOMIC DNA]</scope>
    <source>
        <strain evidence="2 3">NPDC001694</strain>
    </source>
</reference>
<proteinExistence type="predicted"/>
<keyword evidence="3" id="KW-1185">Reference proteome</keyword>